<proteinExistence type="predicted"/>
<evidence type="ECO:0000256" key="2">
    <source>
        <dbReference type="SAM" id="SignalP"/>
    </source>
</evidence>
<feature type="compositionally biased region" description="Basic and acidic residues" evidence="1">
    <location>
        <begin position="154"/>
        <end position="182"/>
    </location>
</feature>
<name>A0A3E0WIM8_9GAMM</name>
<evidence type="ECO:0000256" key="1">
    <source>
        <dbReference type="SAM" id="MobiDB-lite"/>
    </source>
</evidence>
<reference evidence="5" key="1">
    <citation type="submission" date="2017-05" db="EMBL/GenBank/DDBJ databases">
        <authorList>
            <person name="Sharma S."/>
            <person name="Sidhu C."/>
            <person name="Pinnaka A.K."/>
        </authorList>
    </citation>
    <scope>NUCLEOTIDE SEQUENCE [LARGE SCALE GENOMIC DNA]</scope>
    <source>
        <strain evidence="5">AK93</strain>
    </source>
</reference>
<evidence type="ECO:0000313" key="5">
    <source>
        <dbReference type="Proteomes" id="UP000256763"/>
    </source>
</evidence>
<organism evidence="4 5">
    <name type="scientific">Alkalilimnicola ehrlichii</name>
    <dbReference type="NCBI Taxonomy" id="351052"/>
    <lineage>
        <taxon>Bacteria</taxon>
        <taxon>Pseudomonadati</taxon>
        <taxon>Pseudomonadota</taxon>
        <taxon>Gammaproteobacteria</taxon>
        <taxon>Chromatiales</taxon>
        <taxon>Ectothiorhodospiraceae</taxon>
        <taxon>Alkalilimnicola</taxon>
    </lineage>
</organism>
<feature type="domain" description="CHRD" evidence="3">
    <location>
        <begin position="34"/>
        <end position="161"/>
    </location>
</feature>
<keyword evidence="2" id="KW-0732">Signal</keyword>
<keyword evidence="5" id="KW-1185">Reference proteome</keyword>
<gene>
    <name evidence="4" type="ORF">CAL65_18760</name>
</gene>
<evidence type="ECO:0000313" key="4">
    <source>
        <dbReference type="EMBL" id="RFA32840.1"/>
    </source>
</evidence>
<sequence>MRAKSFGRWLPGLVLSLAVGVASAGEDKHKYKPIHFEAELENEHVVEGAPETGATGRASAVLVGNELTVHGSFHGLSSQLRDIEADPENPGVHIHPGAAGEAYSYIYGMPVDLGADERSGIFYGRFELSDEEVALLLDERLYVDIHTVDYGPGEVRDQLRPVEPEEARKRLEKHSPAPHEVDPAEIEGTNDNAGHIH</sequence>
<dbReference type="SMART" id="SM00754">
    <property type="entry name" value="CHRD"/>
    <property type="match status" value="1"/>
</dbReference>
<feature type="signal peptide" evidence="2">
    <location>
        <begin position="1"/>
        <end position="24"/>
    </location>
</feature>
<dbReference type="Pfam" id="PF07452">
    <property type="entry name" value="CHRD"/>
    <property type="match status" value="1"/>
</dbReference>
<comment type="caution">
    <text evidence="4">The sequence shown here is derived from an EMBL/GenBank/DDBJ whole genome shotgun (WGS) entry which is preliminary data.</text>
</comment>
<dbReference type="EMBL" id="NFZW01000025">
    <property type="protein sequence ID" value="RFA32840.1"/>
    <property type="molecule type" value="Genomic_DNA"/>
</dbReference>
<dbReference type="Proteomes" id="UP000256763">
    <property type="component" value="Unassembled WGS sequence"/>
</dbReference>
<dbReference type="RefSeq" id="WP_116303680.1">
    <property type="nucleotide sequence ID" value="NZ_NFZV01000026.1"/>
</dbReference>
<dbReference type="InterPro" id="IPR010895">
    <property type="entry name" value="CHRD"/>
</dbReference>
<evidence type="ECO:0000259" key="3">
    <source>
        <dbReference type="SMART" id="SM00754"/>
    </source>
</evidence>
<dbReference type="OrthoDB" id="571052at2"/>
<feature type="chain" id="PRO_5017534398" description="CHRD domain-containing protein" evidence="2">
    <location>
        <begin position="25"/>
        <end position="197"/>
    </location>
</feature>
<accession>A0A3E0WIM8</accession>
<protein>
    <recommendedName>
        <fullName evidence="3">CHRD domain-containing protein</fullName>
    </recommendedName>
</protein>
<feature type="region of interest" description="Disordered" evidence="1">
    <location>
        <begin position="153"/>
        <end position="197"/>
    </location>
</feature>
<dbReference type="AlphaFoldDB" id="A0A3E0WIM8"/>